<dbReference type="WBParaSite" id="Pan_g8956.t1">
    <property type="protein sequence ID" value="Pan_g8956.t1"/>
    <property type="gene ID" value="Pan_g8956"/>
</dbReference>
<evidence type="ECO:0000313" key="3">
    <source>
        <dbReference type="WBParaSite" id="Pan_g8956.t1"/>
    </source>
</evidence>
<sequence>MASTSMATTTTELPYCVVSDAQIVLLWPTIDLFGINIYVGIVCISAVVLNFVVLMSTKKFRRQYSVVIVLCVAEMFAELGIILEATTRRPLFLDAIAAKRAEKMSSRQCLQPWVLSQTIGDFWCPSLEFLMGLERMCAVTFPHFFRRIFVPNNIKIILFVSLVAALFVITPTAITIIYPTDNVRWSCGRKAAYGSNFGLVDYSYNVIGFSLAFTFNLIAMFNATSIKHTKQSALNLTKLKCYTAISFLSTLLVSVPNLFSILNVFTTVSSLLMTPAPILACANGAIQFFVYLTLNVEYRQRFIDLVTFNRMKVVRVKPLLSFRQASTSTFRASVFH</sequence>
<dbReference type="Pfam" id="PF10320">
    <property type="entry name" value="7TM_GPCR_Srsx"/>
    <property type="match status" value="1"/>
</dbReference>
<protein>
    <submittedName>
        <fullName evidence="3">G_PROTEIN_RECEP_F1_2 domain-containing protein</fullName>
    </submittedName>
</protein>
<dbReference type="SUPFAM" id="SSF81321">
    <property type="entry name" value="Family A G protein-coupled receptor-like"/>
    <property type="match status" value="1"/>
</dbReference>
<dbReference type="InterPro" id="IPR019424">
    <property type="entry name" value="7TM_GPCR_Srsx"/>
</dbReference>
<feature type="transmembrane region" description="Helical" evidence="1">
    <location>
        <begin position="271"/>
        <end position="294"/>
    </location>
</feature>
<name>A0A7E4WAK8_PANRE</name>
<dbReference type="Proteomes" id="UP000492821">
    <property type="component" value="Unassembled WGS sequence"/>
</dbReference>
<organism evidence="2 3">
    <name type="scientific">Panagrellus redivivus</name>
    <name type="common">Microworm</name>
    <dbReference type="NCBI Taxonomy" id="6233"/>
    <lineage>
        <taxon>Eukaryota</taxon>
        <taxon>Metazoa</taxon>
        <taxon>Ecdysozoa</taxon>
        <taxon>Nematoda</taxon>
        <taxon>Chromadorea</taxon>
        <taxon>Rhabditida</taxon>
        <taxon>Tylenchina</taxon>
        <taxon>Panagrolaimomorpha</taxon>
        <taxon>Panagrolaimoidea</taxon>
        <taxon>Panagrolaimidae</taxon>
        <taxon>Panagrellus</taxon>
    </lineage>
</organism>
<keyword evidence="2" id="KW-1185">Reference proteome</keyword>
<keyword evidence="1" id="KW-0472">Membrane</keyword>
<feature type="transmembrane region" description="Helical" evidence="1">
    <location>
        <begin position="242"/>
        <end position="265"/>
    </location>
</feature>
<proteinExistence type="predicted"/>
<evidence type="ECO:0000256" key="1">
    <source>
        <dbReference type="SAM" id="Phobius"/>
    </source>
</evidence>
<dbReference type="InterPro" id="IPR047130">
    <property type="entry name" value="7TM_GPCR_Srsx_nematod"/>
</dbReference>
<dbReference type="Gene3D" id="1.20.1070.10">
    <property type="entry name" value="Rhodopsin 7-helix transmembrane proteins"/>
    <property type="match status" value="1"/>
</dbReference>
<keyword evidence="1" id="KW-0812">Transmembrane</keyword>
<reference evidence="3" key="2">
    <citation type="submission" date="2020-10" db="UniProtKB">
        <authorList>
            <consortium name="WormBaseParasite"/>
        </authorList>
    </citation>
    <scope>IDENTIFICATION</scope>
</reference>
<feature type="transmembrane region" description="Helical" evidence="1">
    <location>
        <begin position="202"/>
        <end position="221"/>
    </location>
</feature>
<accession>A0A7E4WAK8</accession>
<feature type="transmembrane region" description="Helical" evidence="1">
    <location>
        <begin position="156"/>
        <end position="178"/>
    </location>
</feature>
<dbReference type="PANTHER" id="PTHR23360:SF29">
    <property type="entry name" value="G_PROTEIN_RECEP_F1_2 DOMAIN-CONTAINING PROTEIN"/>
    <property type="match status" value="1"/>
</dbReference>
<reference evidence="2" key="1">
    <citation type="journal article" date="2013" name="Genetics">
        <title>The draft genome and transcriptome of Panagrellus redivivus are shaped by the harsh demands of a free-living lifestyle.</title>
        <authorList>
            <person name="Srinivasan J."/>
            <person name="Dillman A.R."/>
            <person name="Macchietto M.G."/>
            <person name="Heikkinen L."/>
            <person name="Lakso M."/>
            <person name="Fracchia K.M."/>
            <person name="Antoshechkin I."/>
            <person name="Mortazavi A."/>
            <person name="Wong G."/>
            <person name="Sternberg P.W."/>
        </authorList>
    </citation>
    <scope>NUCLEOTIDE SEQUENCE [LARGE SCALE GENOMIC DNA]</scope>
    <source>
        <strain evidence="2">MT8872</strain>
    </source>
</reference>
<evidence type="ECO:0000313" key="2">
    <source>
        <dbReference type="Proteomes" id="UP000492821"/>
    </source>
</evidence>
<keyword evidence="1" id="KW-1133">Transmembrane helix</keyword>
<feature type="transmembrane region" description="Helical" evidence="1">
    <location>
        <begin position="35"/>
        <end position="55"/>
    </location>
</feature>
<dbReference type="AlphaFoldDB" id="A0A7E4WAK8"/>
<dbReference type="PANTHER" id="PTHR23360">
    <property type="entry name" value="G-PROTEIN COUPLED RECEPTORS FAMILY 1 PROFILE DOMAIN-CONTAINING PROTEIN-RELATED"/>
    <property type="match status" value="1"/>
</dbReference>